<dbReference type="Proteomes" id="UP000321827">
    <property type="component" value="Unassembled WGS sequence"/>
</dbReference>
<dbReference type="Pfam" id="PF22747">
    <property type="entry name" value="Zn_ribbon_DUF2089"/>
    <property type="match status" value="1"/>
</dbReference>
<feature type="domain" description="DUF2089" evidence="3">
    <location>
        <begin position="9"/>
        <end position="40"/>
    </location>
</feature>
<evidence type="ECO:0000259" key="1">
    <source>
        <dbReference type="Pfam" id="PF09862"/>
    </source>
</evidence>
<proteinExistence type="predicted"/>
<evidence type="ECO:0000313" key="4">
    <source>
        <dbReference type="EMBL" id="GEM90259.1"/>
    </source>
</evidence>
<gene>
    <name evidence="4" type="ORF">ODE01S_16930</name>
</gene>
<evidence type="ECO:0000259" key="2">
    <source>
        <dbReference type="Pfam" id="PF22746"/>
    </source>
</evidence>
<accession>A0A511RKT6</accession>
<dbReference type="EMBL" id="BJXN01000011">
    <property type="protein sequence ID" value="GEM90259.1"/>
    <property type="molecule type" value="Genomic_DNA"/>
</dbReference>
<sequence length="126" mass="14238">MKPLMPYECPVCHARLEVTGLACPSCQTRIEGRFAVNEFAALPPEQLEILRLFVKTRGNLKEMERILGVSYPTVRARFETLLRVLGYEEEAGSDVPVERARVLEQLEKGEISADEAAELLRALKKH</sequence>
<comment type="caution">
    <text evidence="4">The sequence shown here is derived from an EMBL/GenBank/DDBJ whole genome shotgun (WGS) entry which is preliminary data.</text>
</comment>
<evidence type="ECO:0000259" key="3">
    <source>
        <dbReference type="Pfam" id="PF22747"/>
    </source>
</evidence>
<dbReference type="InterPro" id="IPR053957">
    <property type="entry name" value="DUF2089_Zn_ribbon"/>
</dbReference>
<evidence type="ECO:0000313" key="5">
    <source>
        <dbReference type="Proteomes" id="UP000321827"/>
    </source>
</evidence>
<reference evidence="4 5" key="1">
    <citation type="submission" date="2019-07" db="EMBL/GenBank/DDBJ databases">
        <title>Whole genome shotgun sequence of Oceanithermus desulfurans NBRC 100063.</title>
        <authorList>
            <person name="Hosoyama A."/>
            <person name="Uohara A."/>
            <person name="Ohji S."/>
            <person name="Ichikawa N."/>
        </authorList>
    </citation>
    <scope>NUCLEOTIDE SEQUENCE [LARGE SCALE GENOMIC DNA]</scope>
    <source>
        <strain evidence="4 5">NBRC 100063</strain>
    </source>
</reference>
<feature type="domain" description="DUF2089" evidence="1">
    <location>
        <begin position="42"/>
        <end position="88"/>
    </location>
</feature>
<dbReference type="InterPro" id="IPR053959">
    <property type="entry name" value="YvlB/LiaX_N"/>
</dbReference>
<dbReference type="Pfam" id="PF22746">
    <property type="entry name" value="SHOCT-like_DUF2089-C"/>
    <property type="match status" value="1"/>
</dbReference>
<organism evidence="4 5">
    <name type="scientific">Oceanithermus desulfurans NBRC 100063</name>
    <dbReference type="NCBI Taxonomy" id="1227550"/>
    <lineage>
        <taxon>Bacteria</taxon>
        <taxon>Thermotogati</taxon>
        <taxon>Deinococcota</taxon>
        <taxon>Deinococci</taxon>
        <taxon>Thermales</taxon>
        <taxon>Thermaceae</taxon>
        <taxon>Oceanithermus</taxon>
    </lineage>
</organism>
<feature type="domain" description="YvlB/LiaX N-terminal" evidence="2">
    <location>
        <begin position="98"/>
        <end position="125"/>
    </location>
</feature>
<dbReference type="Pfam" id="PF09862">
    <property type="entry name" value="DUF2089"/>
    <property type="match status" value="1"/>
</dbReference>
<dbReference type="AlphaFoldDB" id="A0A511RKT6"/>
<name>A0A511RKT6_9DEIN</name>
<protein>
    <recommendedName>
        <fullName evidence="6">DUF2089 domain-containing protein</fullName>
    </recommendedName>
</protein>
<dbReference type="InterPro" id="IPR018658">
    <property type="entry name" value="DUF2089"/>
</dbReference>
<evidence type="ECO:0008006" key="6">
    <source>
        <dbReference type="Google" id="ProtNLM"/>
    </source>
</evidence>